<gene>
    <name evidence="13" type="primary">spk1</name>
    <name evidence="13" type="ORF">SOMG_00252</name>
</gene>
<dbReference type="GeneID" id="80873736"/>
<comment type="similarity">
    <text evidence="10">Belongs to the protein kinase superfamily. Ser/Thr protein kinase family. MAP kinase subfamily.</text>
</comment>
<dbReference type="GO" id="GO:0005524">
    <property type="term" value="F:ATP binding"/>
    <property type="evidence" value="ECO:0007669"/>
    <property type="project" value="UniProtKB-UniRule"/>
</dbReference>
<dbReference type="Proteomes" id="UP001212411">
    <property type="component" value="Chromosome 1"/>
</dbReference>
<dbReference type="InterPro" id="IPR017441">
    <property type="entry name" value="Protein_kinase_ATP_BS"/>
</dbReference>
<evidence type="ECO:0000256" key="4">
    <source>
        <dbReference type="ARBA" id="ARBA00022679"/>
    </source>
</evidence>
<organism evidence="13 14">
    <name type="scientific">Schizosaccharomyces osmophilus</name>
    <dbReference type="NCBI Taxonomy" id="2545709"/>
    <lineage>
        <taxon>Eukaryota</taxon>
        <taxon>Fungi</taxon>
        <taxon>Dikarya</taxon>
        <taxon>Ascomycota</taxon>
        <taxon>Taphrinomycotina</taxon>
        <taxon>Schizosaccharomycetes</taxon>
        <taxon>Schizosaccharomycetales</taxon>
        <taxon>Schizosaccharomycetaceae</taxon>
        <taxon>Schizosaccharomyces</taxon>
    </lineage>
</organism>
<protein>
    <recommendedName>
        <fullName evidence="2 10">Mitogen-activated protein kinase</fullName>
        <ecNumber evidence="2 10">2.7.11.24</ecNumber>
    </recommendedName>
</protein>
<evidence type="ECO:0000256" key="1">
    <source>
        <dbReference type="ARBA" id="ARBA00001946"/>
    </source>
</evidence>
<evidence type="ECO:0000256" key="9">
    <source>
        <dbReference type="RuleBase" id="RU000304"/>
    </source>
</evidence>
<keyword evidence="4 10" id="KW-0808">Transferase</keyword>
<dbReference type="InterPro" id="IPR000719">
    <property type="entry name" value="Prot_kinase_dom"/>
</dbReference>
<dbReference type="PROSITE" id="PS00108">
    <property type="entry name" value="PROTEIN_KINASE_ST"/>
    <property type="match status" value="1"/>
</dbReference>
<keyword evidence="6 10" id="KW-0418">Kinase</keyword>
<keyword evidence="14" id="KW-1185">Reference proteome</keyword>
<dbReference type="SMART" id="SM00220">
    <property type="entry name" value="S_TKc"/>
    <property type="match status" value="1"/>
</dbReference>
<evidence type="ECO:0000256" key="7">
    <source>
        <dbReference type="ARBA" id="ARBA00022840"/>
    </source>
</evidence>
<dbReference type="SUPFAM" id="SSF56112">
    <property type="entry name" value="Protein kinase-like (PK-like)"/>
    <property type="match status" value="1"/>
</dbReference>
<dbReference type="KEGG" id="som:SOMG_00252"/>
<evidence type="ECO:0000259" key="12">
    <source>
        <dbReference type="PROSITE" id="PS50011"/>
    </source>
</evidence>
<accession>A0AAF0AUU0</accession>
<feature type="compositionally biased region" description="Polar residues" evidence="11">
    <location>
        <begin position="17"/>
        <end position="26"/>
    </location>
</feature>
<evidence type="ECO:0000256" key="11">
    <source>
        <dbReference type="SAM" id="MobiDB-lite"/>
    </source>
</evidence>
<comment type="catalytic activity">
    <reaction evidence="10">
        <text>L-threonyl-[protein] + ATP = O-phospho-L-threonyl-[protein] + ADP + H(+)</text>
        <dbReference type="Rhea" id="RHEA:46608"/>
        <dbReference type="Rhea" id="RHEA-COMP:11060"/>
        <dbReference type="Rhea" id="RHEA-COMP:11605"/>
        <dbReference type="ChEBI" id="CHEBI:15378"/>
        <dbReference type="ChEBI" id="CHEBI:30013"/>
        <dbReference type="ChEBI" id="CHEBI:30616"/>
        <dbReference type="ChEBI" id="CHEBI:61977"/>
        <dbReference type="ChEBI" id="CHEBI:456216"/>
        <dbReference type="EC" id="2.7.11.24"/>
    </reaction>
</comment>
<dbReference type="PROSITE" id="PS01351">
    <property type="entry name" value="MAPK"/>
    <property type="match status" value="1"/>
</dbReference>
<dbReference type="InterPro" id="IPR008352">
    <property type="entry name" value="MAPK_HOG-like"/>
</dbReference>
<evidence type="ECO:0000256" key="6">
    <source>
        <dbReference type="ARBA" id="ARBA00022777"/>
    </source>
</evidence>
<dbReference type="GO" id="GO:0004707">
    <property type="term" value="F:MAP kinase activity"/>
    <property type="evidence" value="ECO:0007669"/>
    <property type="project" value="UniProtKB-EC"/>
</dbReference>
<dbReference type="InterPro" id="IPR003527">
    <property type="entry name" value="MAP_kinase_CS"/>
</dbReference>
<feature type="binding site" evidence="8">
    <location>
        <position position="68"/>
    </location>
    <ligand>
        <name>ATP</name>
        <dbReference type="ChEBI" id="CHEBI:30616"/>
    </ligand>
</feature>
<evidence type="ECO:0000256" key="3">
    <source>
        <dbReference type="ARBA" id="ARBA00022527"/>
    </source>
</evidence>
<dbReference type="PANTHER" id="PTHR24055">
    <property type="entry name" value="MITOGEN-ACTIVATED PROTEIN KINASE"/>
    <property type="match status" value="1"/>
</dbReference>
<dbReference type="EC" id="2.7.11.24" evidence="2 10"/>
<keyword evidence="7 8" id="KW-0067">ATP-binding</keyword>
<evidence type="ECO:0000313" key="13">
    <source>
        <dbReference type="EMBL" id="WBW71239.1"/>
    </source>
</evidence>
<dbReference type="InterPro" id="IPR050117">
    <property type="entry name" value="MAPK"/>
</dbReference>
<sequence length="372" mass="42433">MASATSANAILEKTHRSTNNARRSPHINNLNFELPRDYQMTSLIGQGAYGVVCSAVHKPTGIKVAVKKIHPFNHPVFTLRTLREIRLLRHFHHENIIAILDILPPPSYQELEDVYIVQELMETDLYRVIRSQPLSDDHCQYFTYQILRALKAMHSAGVVHRDLKPSNLLLNANCDLKVADFGLARSTTTVQDGSPGFMTEYVATRWYRAPEIMLSFCDYSKAIDIWSTGCILAEMLGARPLFPGKDYHSQITLILNVLGTPTMDDFNRIRSARARKYIRSLPFTSKVPFKNMFPHASPEAIDLVERMLTFNPDKRITAEEALEHPYVAAYHDPDDEPTAPPMPPNLVDLYCKKEELEIPVLKALIYREVNFR</sequence>
<comment type="cofactor">
    <cofactor evidence="1 10">
        <name>Mg(2+)</name>
        <dbReference type="ChEBI" id="CHEBI:18420"/>
    </cofactor>
</comment>
<dbReference type="Gene3D" id="1.10.510.10">
    <property type="entry name" value="Transferase(Phosphotransferase) domain 1"/>
    <property type="match status" value="1"/>
</dbReference>
<feature type="domain" description="Protein kinase" evidence="12">
    <location>
        <begin position="38"/>
        <end position="327"/>
    </location>
</feature>
<keyword evidence="10" id="KW-0460">Magnesium</keyword>
<keyword evidence="3 9" id="KW-0723">Serine/threonine-protein kinase</keyword>
<proteinExistence type="inferred from homology"/>
<dbReference type="Pfam" id="PF00069">
    <property type="entry name" value="Pkinase"/>
    <property type="match status" value="1"/>
</dbReference>
<evidence type="ECO:0000256" key="8">
    <source>
        <dbReference type="PROSITE-ProRule" id="PRU10141"/>
    </source>
</evidence>
<dbReference type="InterPro" id="IPR011009">
    <property type="entry name" value="Kinase-like_dom_sf"/>
</dbReference>
<dbReference type="AlphaFoldDB" id="A0AAF0AUU0"/>
<reference evidence="13 14" key="1">
    <citation type="journal article" date="2023" name="G3 (Bethesda)">
        <title>A high-quality reference genome for the fission yeast Schizosaccharomyces osmophilus.</title>
        <authorList>
            <person name="Jia G.S."/>
            <person name="Zhang W.C."/>
            <person name="Liang Y."/>
            <person name="Liu X.H."/>
            <person name="Rhind N."/>
            <person name="Pidoux A."/>
            <person name="Brysch-Herzberg M."/>
            <person name="Du L.L."/>
        </authorList>
    </citation>
    <scope>NUCLEOTIDE SEQUENCE [LARGE SCALE GENOMIC DNA]</scope>
    <source>
        <strain evidence="13 14">CBS 15793</strain>
    </source>
</reference>
<dbReference type="FunFam" id="3.30.200.20:FF:000073">
    <property type="entry name" value="Mitogen-activated protein kinase"/>
    <property type="match status" value="1"/>
</dbReference>
<dbReference type="GO" id="GO:0019236">
    <property type="term" value="P:response to pheromone"/>
    <property type="evidence" value="ECO:0007669"/>
    <property type="project" value="UniProtKB-ARBA"/>
</dbReference>
<evidence type="ECO:0000313" key="14">
    <source>
        <dbReference type="Proteomes" id="UP001212411"/>
    </source>
</evidence>
<keyword evidence="5 8" id="KW-0547">Nucleotide-binding</keyword>
<dbReference type="EMBL" id="CP115611">
    <property type="protein sequence ID" value="WBW71239.1"/>
    <property type="molecule type" value="Genomic_DNA"/>
</dbReference>
<evidence type="ECO:0000256" key="2">
    <source>
        <dbReference type="ARBA" id="ARBA00012411"/>
    </source>
</evidence>
<dbReference type="Gene3D" id="3.30.200.20">
    <property type="entry name" value="Phosphorylase Kinase, domain 1"/>
    <property type="match status" value="1"/>
</dbReference>
<evidence type="ECO:0000256" key="5">
    <source>
        <dbReference type="ARBA" id="ARBA00022741"/>
    </source>
</evidence>
<dbReference type="CDD" id="cd07849">
    <property type="entry name" value="STKc_ERK1_2_like"/>
    <property type="match status" value="1"/>
</dbReference>
<dbReference type="PROSITE" id="PS00107">
    <property type="entry name" value="PROTEIN_KINASE_ATP"/>
    <property type="match status" value="1"/>
</dbReference>
<comment type="activity regulation">
    <text evidence="10">Activated by threonine and tyrosine phosphorylation.</text>
</comment>
<name>A0AAF0AUU0_9SCHI</name>
<feature type="region of interest" description="Disordered" evidence="11">
    <location>
        <begin position="1"/>
        <end position="26"/>
    </location>
</feature>
<dbReference type="RefSeq" id="XP_056035482.1">
    <property type="nucleotide sequence ID" value="XM_056179047.1"/>
</dbReference>
<dbReference type="InterPro" id="IPR008271">
    <property type="entry name" value="Ser/Thr_kinase_AS"/>
</dbReference>
<dbReference type="PRINTS" id="PR01773">
    <property type="entry name" value="P38MAPKINASE"/>
</dbReference>
<evidence type="ECO:0000256" key="10">
    <source>
        <dbReference type="RuleBase" id="RU361165"/>
    </source>
</evidence>
<dbReference type="PROSITE" id="PS50011">
    <property type="entry name" value="PROTEIN_KINASE_DOM"/>
    <property type="match status" value="1"/>
</dbReference>
<dbReference type="FunFam" id="1.10.510.10:FF:000040">
    <property type="entry name" value="Mitogen-activated protein kinase"/>
    <property type="match status" value="1"/>
</dbReference>